<gene>
    <name evidence="2" type="primary">ORF213693</name>
</gene>
<organism evidence="2">
    <name type="scientific">Arion vulgaris</name>
    <dbReference type="NCBI Taxonomy" id="1028688"/>
    <lineage>
        <taxon>Eukaryota</taxon>
        <taxon>Metazoa</taxon>
        <taxon>Spiralia</taxon>
        <taxon>Lophotrochozoa</taxon>
        <taxon>Mollusca</taxon>
        <taxon>Gastropoda</taxon>
        <taxon>Heterobranchia</taxon>
        <taxon>Euthyneura</taxon>
        <taxon>Panpulmonata</taxon>
        <taxon>Eupulmonata</taxon>
        <taxon>Stylommatophora</taxon>
        <taxon>Helicina</taxon>
        <taxon>Arionoidea</taxon>
        <taxon>Arionidae</taxon>
        <taxon>Arion</taxon>
    </lineage>
</organism>
<protein>
    <submittedName>
        <fullName evidence="2">Uncharacterized protein</fullName>
    </submittedName>
</protein>
<dbReference type="AlphaFoldDB" id="A0A0B7BXD0"/>
<sequence length="57" mass="6378">MPRTKECLKENARPQGWPPPAGQDDGKQAEFLNSVKKMAIKNVEAKRMHENKKASGT</sequence>
<evidence type="ECO:0000256" key="1">
    <source>
        <dbReference type="SAM" id="MobiDB-lite"/>
    </source>
</evidence>
<reference evidence="2" key="1">
    <citation type="submission" date="2014-12" db="EMBL/GenBank/DDBJ databases">
        <title>Insight into the proteome of Arion vulgaris.</title>
        <authorList>
            <person name="Aradska J."/>
            <person name="Bulat T."/>
            <person name="Smidak R."/>
            <person name="Sarate P."/>
            <person name="Gangsoo J."/>
            <person name="Sialana F."/>
            <person name="Bilban M."/>
            <person name="Lubec G."/>
        </authorList>
    </citation>
    <scope>NUCLEOTIDE SEQUENCE</scope>
    <source>
        <tissue evidence="2">Skin</tissue>
    </source>
</reference>
<proteinExistence type="predicted"/>
<feature type="region of interest" description="Disordered" evidence="1">
    <location>
        <begin position="1"/>
        <end position="27"/>
    </location>
</feature>
<evidence type="ECO:0000313" key="2">
    <source>
        <dbReference type="EMBL" id="CEK96845.1"/>
    </source>
</evidence>
<name>A0A0B7BXD0_9EUPU</name>
<dbReference type="EMBL" id="HACG01049980">
    <property type="protein sequence ID" value="CEK96845.1"/>
    <property type="molecule type" value="Transcribed_RNA"/>
</dbReference>
<accession>A0A0B7BXD0</accession>
<feature type="compositionally biased region" description="Basic and acidic residues" evidence="1">
    <location>
        <begin position="1"/>
        <end position="12"/>
    </location>
</feature>